<keyword evidence="6" id="KW-0653">Protein transport</keyword>
<keyword evidence="5" id="KW-0677">Repeat</keyword>
<keyword evidence="11" id="KW-1185">Reference proteome</keyword>
<dbReference type="InterPro" id="IPR041653">
    <property type="entry name" value="Importin_rep_4"/>
</dbReference>
<dbReference type="Pfam" id="PF25780">
    <property type="entry name" value="TPR_IPO5"/>
    <property type="match status" value="1"/>
</dbReference>
<keyword evidence="7" id="KW-0539">Nucleus</keyword>
<comment type="subcellular location">
    <subcellularLocation>
        <location evidence="2">Cytoplasm</location>
    </subcellularLocation>
    <subcellularLocation>
        <location evidence="1">Nucleus</location>
    </subcellularLocation>
</comment>
<reference evidence="10" key="1">
    <citation type="submission" date="2022-08" db="EMBL/GenBank/DDBJ databases">
        <title>Novel sulfate-reducing endosymbionts in the free-living metamonad Anaeramoeba.</title>
        <authorList>
            <person name="Jerlstrom-Hultqvist J."/>
            <person name="Cepicka I."/>
            <person name="Gallot-Lavallee L."/>
            <person name="Salas-Leiva D."/>
            <person name="Curtis B.A."/>
            <person name="Zahonova K."/>
            <person name="Pipaliya S."/>
            <person name="Dacks J."/>
            <person name="Roger A.J."/>
        </authorList>
    </citation>
    <scope>NUCLEOTIDE SEQUENCE</scope>
    <source>
        <strain evidence="10">Schooner1</strain>
    </source>
</reference>
<dbReference type="SUPFAM" id="SSF48371">
    <property type="entry name" value="ARM repeat"/>
    <property type="match status" value="2"/>
</dbReference>
<gene>
    <name evidence="10" type="ORF">M0813_27345</name>
</gene>
<dbReference type="Gene3D" id="1.25.10.10">
    <property type="entry name" value="Leucine-rich Repeat Variant"/>
    <property type="match status" value="1"/>
</dbReference>
<evidence type="ECO:0000256" key="7">
    <source>
        <dbReference type="ARBA" id="ARBA00023242"/>
    </source>
</evidence>
<organism evidence="10 11">
    <name type="scientific">Anaeramoeba flamelloides</name>
    <dbReference type="NCBI Taxonomy" id="1746091"/>
    <lineage>
        <taxon>Eukaryota</taxon>
        <taxon>Metamonada</taxon>
        <taxon>Anaeramoebidae</taxon>
        <taxon>Anaeramoeba</taxon>
    </lineage>
</organism>
<sequence length="1154" mass="133402">MNENLAEFEDLVQMLLIPNNEKRGIAEEQYSKYLNQDPDSCLKYLLSMINFSENPQVVSLSLVLLRRNIVSEFNPYWFKCSEETQNILKESLFEEYPKQKQFYFKKLIADLLISIDRKSLLNKENNTEEFLIYLFKAIENNSELELQAFMYIIREMCIYNPHILLSKIEELSKLFSNCLSSEVNLGIRSFTTNTVCGFIPLLSNEMQEEYNILVPSMVEVIWALIENGDQDLAENCLKSLIQLATITIKPFKKQTNLILEYMLKINENGKENENENENRNKNENEKENENYEIEIDLSLKLLAVELLITFFETASGVVVETEGFLTKLVQCSIQLLTNIDESSIIDDFEFDNNTNLTFINEELSCVSKGESILKRITMQLGGELILKDIFNLIPDLLGSEFWNYRFAGLSTLESISEGCRKAILPELETVLQLVLPLLSDSHFRVCYQAINTIEQFSTDYYPYLQNDYPNLILPELIKLFDYDSYLIKANVCACLTRFLQKIEKPKIIIEIVPNIMDNLLKLFANTDYYSQGKEEIIIQGQAISTIAAMSIAITKSFLIYYPRVIKLMKRVLKEATSKEQRLLCGKAIDCVAIIGRATGHENFENDALEVMQIMIHAQENSDINSDDPKLPYILRAWEQIAVVLEERFVPYLEVLMPLVWQQVCQEIDLIVVDKFDKSSQEELIGRQVIEFGDKIIGYRAAVLKSIGKALKLCLSLVQILGHHFVQYVDKTLEIILPLTSCIYDHKIRYYCSSLIPELFHSIIDAVELKTVNNLEKNVLDEFFAESLKVICRAVIQERKQDLLSSQLLAISDLVDYYGNEGINNSNITSIIEVLENEIKDSVHRREQFVQKTIEGEKYIDESGLNGDSILRQNLQEENEIFQAIYQIINSLSKESYHVFYPHFQKAILPYVSELLKLNNSPINSQNSFYALSSMILHCETNHFQLYWEIIKENGIQWLQQTQHMDVVQAAAYTLGVCAQRAENDQSFKKDATEIANLLIQSLQSISELQIQSKIGFDDDLDIVLAKDHLISSLGKICYYHSKSIPFSELAPVWLQSLPLEQETDEVEWNIKQLIKYIIENNVFILGENNQNLSKIFQIFAFSIQHDLVNKEVEDLIVKLFQQFKNEYQSNQIESLIMDFNQELKEVFIEFWKGL</sequence>
<keyword evidence="3" id="KW-0813">Transport</keyword>
<evidence type="ECO:0000256" key="5">
    <source>
        <dbReference type="ARBA" id="ARBA00022737"/>
    </source>
</evidence>
<keyword evidence="8" id="KW-0175">Coiled coil</keyword>
<comment type="caution">
    <text evidence="10">The sequence shown here is derived from an EMBL/GenBank/DDBJ whole genome shotgun (WGS) entry which is preliminary data.</text>
</comment>
<evidence type="ECO:0000256" key="2">
    <source>
        <dbReference type="ARBA" id="ARBA00004496"/>
    </source>
</evidence>
<dbReference type="InterPro" id="IPR057672">
    <property type="entry name" value="TPR_IPO4/5"/>
</dbReference>
<evidence type="ECO:0000313" key="10">
    <source>
        <dbReference type="EMBL" id="KAJ6236602.1"/>
    </source>
</evidence>
<evidence type="ECO:0000256" key="6">
    <source>
        <dbReference type="ARBA" id="ARBA00022927"/>
    </source>
</evidence>
<name>A0ABQ8XVH0_9EUKA</name>
<feature type="coiled-coil region" evidence="8">
    <location>
        <begin position="265"/>
        <end position="294"/>
    </location>
</feature>
<dbReference type="Pfam" id="PF18829">
    <property type="entry name" value="Importin_rep_6"/>
    <property type="match status" value="1"/>
</dbReference>
<dbReference type="InterPro" id="IPR011989">
    <property type="entry name" value="ARM-like"/>
</dbReference>
<accession>A0ABQ8XVH0</accession>
<keyword evidence="4" id="KW-0963">Cytoplasm</keyword>
<dbReference type="EMBL" id="JAOAOG010000242">
    <property type="protein sequence ID" value="KAJ6236602.1"/>
    <property type="molecule type" value="Genomic_DNA"/>
</dbReference>
<dbReference type="Pfam" id="PF18808">
    <property type="entry name" value="Importin_rep_4"/>
    <property type="match status" value="1"/>
</dbReference>
<evidence type="ECO:0000313" key="11">
    <source>
        <dbReference type="Proteomes" id="UP001150062"/>
    </source>
</evidence>
<dbReference type="PANTHER" id="PTHR10527">
    <property type="entry name" value="IMPORTIN BETA"/>
    <property type="match status" value="1"/>
</dbReference>
<proteinExistence type="predicted"/>
<dbReference type="InterPro" id="IPR040122">
    <property type="entry name" value="Importin_beta"/>
</dbReference>
<dbReference type="Proteomes" id="UP001150062">
    <property type="component" value="Unassembled WGS sequence"/>
</dbReference>
<evidence type="ECO:0000256" key="4">
    <source>
        <dbReference type="ARBA" id="ARBA00022490"/>
    </source>
</evidence>
<protein>
    <submittedName>
        <fullName evidence="10">Karyopherin (Importin) beta 3</fullName>
    </submittedName>
</protein>
<evidence type="ECO:0000256" key="8">
    <source>
        <dbReference type="SAM" id="Coils"/>
    </source>
</evidence>
<evidence type="ECO:0000256" key="1">
    <source>
        <dbReference type="ARBA" id="ARBA00004123"/>
    </source>
</evidence>
<dbReference type="InterPro" id="IPR016024">
    <property type="entry name" value="ARM-type_fold"/>
</dbReference>
<evidence type="ECO:0000256" key="3">
    <source>
        <dbReference type="ARBA" id="ARBA00022448"/>
    </source>
</evidence>
<dbReference type="InterPro" id="IPR041389">
    <property type="entry name" value="Importin_rep_6"/>
</dbReference>
<evidence type="ECO:0000259" key="9">
    <source>
        <dbReference type="Pfam" id="PF25780"/>
    </source>
</evidence>
<feature type="domain" description="IPO4/5-like TPR repeats" evidence="9">
    <location>
        <begin position="105"/>
        <end position="260"/>
    </location>
</feature>